<sequence length="506" mass="54522">MVLEFSERWQTPWFTGVFVIAATAAIATGVTRAKFLALLVAATGYVALVQFPEVANHVNLMMCLNVAMIGVLSVSLIRRRDNADDDFAAIAPILRISLMLIYALAGFHKLNTDFFDPAASCAAGIFASVIGALRTTALGIPVVVPIALVAAVLGLRLVRLGRFGSAGNRLFTAVAAAVGLAGLTVVAVVLLYDRLGPLITTIGLIAAVGVLAWELGGGLLLAVPRMQAAIVAFALTMHAALALIGFVDFGSLAAALLFAFLPAAYRQLLIDGTIGVARRAASRIGVYAGIAVAIALLSGVHTHLHRLPEWTLTSGLLLDTAIAIVIWPILVAIFSPAPRPEWGGVRILDARTPVALYLVPVLLVVIGLTPYLGLRTAGNFSMFSNLRTEGEHSNHLLLGGNPIKIWGYQEDVVWIIDIDDRFGRVIHHYDGGPRGYALPVVEFRKWIHEWDAAGLRVPLTYGYNGIRYTTEDIVSDPTWRTPDRTAEMVLLDFRVIQPGQPNYCRW</sequence>
<evidence type="ECO:0000313" key="2">
    <source>
        <dbReference type="EMBL" id="ORA07342.1"/>
    </source>
</evidence>
<keyword evidence="1" id="KW-0812">Transmembrane</keyword>
<dbReference type="EMBL" id="MVHJ01000001">
    <property type="protein sequence ID" value="ORA07342.1"/>
    <property type="molecule type" value="Genomic_DNA"/>
</dbReference>
<dbReference type="AlphaFoldDB" id="A0A1W9Z599"/>
<evidence type="ECO:0000313" key="3">
    <source>
        <dbReference type="Proteomes" id="UP000192366"/>
    </source>
</evidence>
<dbReference type="STRING" id="564198.BST17_01735"/>
<feature type="transmembrane region" description="Helical" evidence="1">
    <location>
        <begin position="284"/>
        <end position="304"/>
    </location>
</feature>
<organism evidence="2 3">
    <name type="scientific">Mycolicibacterium bacteremicum</name>
    <name type="common">Mycobacterium bacteremicum</name>
    <dbReference type="NCBI Taxonomy" id="564198"/>
    <lineage>
        <taxon>Bacteria</taxon>
        <taxon>Bacillati</taxon>
        <taxon>Actinomycetota</taxon>
        <taxon>Actinomycetes</taxon>
        <taxon>Mycobacteriales</taxon>
        <taxon>Mycobacteriaceae</taxon>
        <taxon>Mycolicibacterium</taxon>
    </lineage>
</organism>
<feature type="transmembrane region" description="Helical" evidence="1">
    <location>
        <begin position="354"/>
        <end position="374"/>
    </location>
</feature>
<feature type="transmembrane region" description="Helical" evidence="1">
    <location>
        <begin position="58"/>
        <end position="77"/>
    </location>
</feature>
<protein>
    <submittedName>
        <fullName evidence="2">Uncharacterized protein</fullName>
    </submittedName>
</protein>
<comment type="caution">
    <text evidence="2">The sequence shown here is derived from an EMBL/GenBank/DDBJ whole genome shotgun (WGS) entry which is preliminary data.</text>
</comment>
<feature type="transmembrane region" description="Helical" evidence="1">
    <location>
        <begin position="89"/>
        <end position="107"/>
    </location>
</feature>
<feature type="transmembrane region" description="Helical" evidence="1">
    <location>
        <begin position="35"/>
        <end position="52"/>
    </location>
</feature>
<dbReference type="Proteomes" id="UP000192366">
    <property type="component" value="Unassembled WGS sequence"/>
</dbReference>
<feature type="transmembrane region" description="Helical" evidence="1">
    <location>
        <begin position="12"/>
        <end position="30"/>
    </location>
</feature>
<feature type="transmembrane region" description="Helical" evidence="1">
    <location>
        <begin position="170"/>
        <end position="192"/>
    </location>
</feature>
<reference evidence="2 3" key="1">
    <citation type="submission" date="2017-02" db="EMBL/GenBank/DDBJ databases">
        <title>The new phylogeny of genus Mycobacterium.</title>
        <authorList>
            <person name="Tortoli E."/>
            <person name="Trovato A."/>
            <person name="Cirillo D.M."/>
        </authorList>
    </citation>
    <scope>NUCLEOTIDE SEQUENCE [LARGE SCALE GENOMIC DNA]</scope>
    <source>
        <strain evidence="2 3">DSM 45578</strain>
    </source>
</reference>
<feature type="transmembrane region" description="Helical" evidence="1">
    <location>
        <begin position="235"/>
        <end position="264"/>
    </location>
</feature>
<evidence type="ECO:0000256" key="1">
    <source>
        <dbReference type="SAM" id="Phobius"/>
    </source>
</evidence>
<feature type="transmembrane region" description="Helical" evidence="1">
    <location>
        <begin position="316"/>
        <end position="334"/>
    </location>
</feature>
<accession>A0A1W9Z599</accession>
<keyword evidence="3" id="KW-1185">Reference proteome</keyword>
<gene>
    <name evidence="2" type="ORF">BST17_01735</name>
</gene>
<name>A0A1W9Z599_MYCBA</name>
<proteinExistence type="predicted"/>
<keyword evidence="1" id="KW-1133">Transmembrane helix</keyword>
<feature type="transmembrane region" description="Helical" evidence="1">
    <location>
        <begin position="138"/>
        <end position="158"/>
    </location>
</feature>
<keyword evidence="1" id="KW-0472">Membrane</keyword>
<feature type="transmembrane region" description="Helical" evidence="1">
    <location>
        <begin position="198"/>
        <end position="223"/>
    </location>
</feature>